<protein>
    <recommendedName>
        <fullName evidence="5">Oxalate:formate antiporter</fullName>
    </recommendedName>
</protein>
<keyword evidence="1" id="KW-1133">Transmembrane helix</keyword>
<dbReference type="KEGG" id="rrd:RradSPS_2578"/>
<evidence type="ECO:0000313" key="3">
    <source>
        <dbReference type="EMBL" id="MDX5892500.1"/>
    </source>
</evidence>
<organism evidence="2 4">
    <name type="scientific">Rubrobacter radiotolerans</name>
    <name type="common">Arthrobacter radiotolerans</name>
    <dbReference type="NCBI Taxonomy" id="42256"/>
    <lineage>
        <taxon>Bacteria</taxon>
        <taxon>Bacillati</taxon>
        <taxon>Actinomycetota</taxon>
        <taxon>Rubrobacteria</taxon>
        <taxon>Rubrobacterales</taxon>
        <taxon>Rubrobacteraceae</taxon>
        <taxon>Rubrobacter</taxon>
    </lineage>
</organism>
<name>A0A023X6K8_RUBRA</name>
<keyword evidence="1" id="KW-0472">Membrane</keyword>
<dbReference type="OrthoDB" id="5197032at2"/>
<dbReference type="Proteomes" id="UP000025229">
    <property type="component" value="Chromosome"/>
</dbReference>
<dbReference type="AlphaFoldDB" id="A0A023X6K8"/>
<dbReference type="RefSeq" id="WP_143534097.1">
    <property type="nucleotide sequence ID" value="NZ_CP007514.1"/>
</dbReference>
<evidence type="ECO:0000256" key="1">
    <source>
        <dbReference type="SAM" id="Phobius"/>
    </source>
</evidence>
<evidence type="ECO:0000313" key="2">
    <source>
        <dbReference type="EMBL" id="AHY47861.1"/>
    </source>
</evidence>
<accession>A0A023X6K8</accession>
<evidence type="ECO:0000313" key="4">
    <source>
        <dbReference type="Proteomes" id="UP000025229"/>
    </source>
</evidence>
<feature type="transmembrane region" description="Helical" evidence="1">
    <location>
        <begin position="16"/>
        <end position="36"/>
    </location>
</feature>
<sequence>MSEQTGPDTSQQSSSSWVLVVLFWTYVLVPLGWGVYRTLLNVASLFTG</sequence>
<keyword evidence="4" id="KW-1185">Reference proteome</keyword>
<proteinExistence type="predicted"/>
<reference evidence="2 4" key="1">
    <citation type="submission" date="2014-03" db="EMBL/GenBank/DDBJ databases">
        <title>Complete genome sequence of the Radio-Resistant Rubrobacter radiotolerans RSPS-4.</title>
        <authorList>
            <person name="Egas C.C."/>
            <person name="Barroso C.C."/>
            <person name="Froufe H.J.C."/>
            <person name="Pacheco J.J."/>
            <person name="Albuquerque L.L."/>
            <person name="da Costa M.M.S."/>
        </authorList>
    </citation>
    <scope>NUCLEOTIDE SEQUENCE [LARGE SCALE GENOMIC DNA]</scope>
    <source>
        <strain evidence="2 4">RSPS-4</strain>
    </source>
</reference>
<dbReference type="EMBL" id="CP007514">
    <property type="protein sequence ID" value="AHY47861.1"/>
    <property type="molecule type" value="Genomic_DNA"/>
</dbReference>
<gene>
    <name evidence="2" type="ORF">RradSPS_2578</name>
    <name evidence="3" type="ORF">SIL72_00520</name>
</gene>
<dbReference type="EMBL" id="JAWXXX010000001">
    <property type="protein sequence ID" value="MDX5892500.1"/>
    <property type="molecule type" value="Genomic_DNA"/>
</dbReference>
<dbReference type="STRING" id="42256.RradSPS_2578"/>
<evidence type="ECO:0008006" key="5">
    <source>
        <dbReference type="Google" id="ProtNLM"/>
    </source>
</evidence>
<dbReference type="HOGENOM" id="CLU_212714_1_0_11"/>
<dbReference type="Proteomes" id="UP001281130">
    <property type="component" value="Unassembled WGS sequence"/>
</dbReference>
<keyword evidence="1" id="KW-0812">Transmembrane</keyword>
<reference evidence="3" key="2">
    <citation type="submission" date="2023-11" db="EMBL/GenBank/DDBJ databases">
        <title>MicrobeMod: A computational toolkit for identifying prokaryotic methylation and restriction-modification with nanopore sequencing.</title>
        <authorList>
            <person name="Crits-Christoph A."/>
            <person name="Kang S.C."/>
            <person name="Lee H."/>
            <person name="Ostrov N."/>
        </authorList>
    </citation>
    <scope>NUCLEOTIDE SEQUENCE</scope>
    <source>
        <strain evidence="3">ATCC 51242</strain>
    </source>
</reference>